<dbReference type="AlphaFoldDB" id="M7XC04"/>
<gene>
    <name evidence="7" type="ORF">C943_02846</name>
</gene>
<dbReference type="GO" id="GO:0016020">
    <property type="term" value="C:membrane"/>
    <property type="evidence" value="ECO:0007669"/>
    <property type="project" value="UniProtKB-SubCell"/>
</dbReference>
<keyword evidence="2 5" id="KW-0812">Transmembrane</keyword>
<comment type="caution">
    <text evidence="7">The sequence shown here is derived from an EMBL/GenBank/DDBJ whole genome shotgun (WGS) entry which is preliminary data.</text>
</comment>
<protein>
    <submittedName>
        <fullName evidence="7">Sulfate permease</fullName>
    </submittedName>
</protein>
<evidence type="ECO:0000256" key="4">
    <source>
        <dbReference type="ARBA" id="ARBA00023136"/>
    </source>
</evidence>
<accession>M7XC04</accession>
<dbReference type="InterPro" id="IPR001902">
    <property type="entry name" value="SLC26A/SulP_fam"/>
</dbReference>
<evidence type="ECO:0000256" key="5">
    <source>
        <dbReference type="SAM" id="Phobius"/>
    </source>
</evidence>
<dbReference type="PANTHER" id="PTHR11814">
    <property type="entry name" value="SULFATE TRANSPORTER"/>
    <property type="match status" value="1"/>
</dbReference>
<evidence type="ECO:0000256" key="3">
    <source>
        <dbReference type="ARBA" id="ARBA00022989"/>
    </source>
</evidence>
<organism evidence="7 8">
    <name type="scientific">Mariniradius saccharolyticus AK6</name>
    <dbReference type="NCBI Taxonomy" id="1239962"/>
    <lineage>
        <taxon>Bacteria</taxon>
        <taxon>Pseudomonadati</taxon>
        <taxon>Bacteroidota</taxon>
        <taxon>Cytophagia</taxon>
        <taxon>Cytophagales</taxon>
        <taxon>Cyclobacteriaceae</taxon>
        <taxon>Mariniradius</taxon>
    </lineage>
</organism>
<dbReference type="Proteomes" id="UP000010953">
    <property type="component" value="Unassembled WGS sequence"/>
</dbReference>
<evidence type="ECO:0000313" key="7">
    <source>
        <dbReference type="EMBL" id="EMS34955.1"/>
    </source>
</evidence>
<feature type="transmembrane region" description="Helical" evidence="5">
    <location>
        <begin position="12"/>
        <end position="32"/>
    </location>
</feature>
<keyword evidence="3 5" id="KW-1133">Transmembrane helix</keyword>
<feature type="transmembrane region" description="Helical" evidence="5">
    <location>
        <begin position="260"/>
        <end position="282"/>
    </location>
</feature>
<evidence type="ECO:0000259" key="6">
    <source>
        <dbReference type="Pfam" id="PF00916"/>
    </source>
</evidence>
<dbReference type="OrthoDB" id="9769739at2"/>
<evidence type="ECO:0000313" key="8">
    <source>
        <dbReference type="Proteomes" id="UP000010953"/>
    </source>
</evidence>
<reference evidence="7" key="1">
    <citation type="submission" date="2013-01" db="EMBL/GenBank/DDBJ databases">
        <title>Genome assembly of Mariniradius saccharolyticus AK6.</title>
        <authorList>
            <person name="Vaidya B."/>
            <person name="Khatri I."/>
            <person name="Tanuku N.R.S."/>
            <person name="Subramanian S."/>
            <person name="Pinnaka A."/>
        </authorList>
    </citation>
    <scope>NUCLEOTIDE SEQUENCE [LARGE SCALE GENOMIC DNA]</scope>
    <source>
        <strain evidence="7">AK6</strain>
    </source>
</reference>
<dbReference type="InParanoid" id="M7XC04"/>
<sequence length="518" mass="54997">MTKSVFSHLSNDLPAGLVVFLVALPLCLGIALASGAPLFSGIIAGVIGGIVIGSLSGSHTSVSGPAAGLTVIVLNAITELGAFNIFLLAVVLAGIIQIVLGVLKAGVIGYYFPTSVIKGMLAGIGIILIIKQIPYAFGVNETKDLDKYIPFVNDLDAVMALKNLGNQLDVGAIIISAVSIGILVLWDQPIIKKARFSKVIPGPLVVVLLGIGINKFFKFVIPSLYLNVEDKVILPRISSVGEFSSLFMMPDFSQILNADVWLAAVTIGIIASLETLLSLEAADKIDPLKRISPPNRELLAQGTGNIINGLIGGLPVTAVIVRSSANVTAGSRTKLSAIFHGFLLFASVIFIPGLLNLIPLACLAAVLIMVGYKLAKVSLFRTQAKLGWDQFLPFIITILGIVLFDLLIGIGLGMGVAMVFILLRNFQNSYLLEESKEEQGDTVRIVLSEEVSFLNKGALIKALDDIPDGKHVIIDGSNSKVIDYDVLEVIENFKTNAATKNIEVDTIKIRSVKVGGLH</sequence>
<evidence type="ECO:0000256" key="2">
    <source>
        <dbReference type="ARBA" id="ARBA00022692"/>
    </source>
</evidence>
<feature type="transmembrane region" description="Helical" evidence="5">
    <location>
        <begin position="110"/>
        <end position="130"/>
    </location>
</feature>
<comment type="subcellular location">
    <subcellularLocation>
        <location evidence="1">Membrane</location>
        <topology evidence="1">Multi-pass membrane protein</topology>
    </subcellularLocation>
</comment>
<dbReference type="RefSeq" id="WP_008623541.1">
    <property type="nucleotide sequence ID" value="NZ_AMZY02000003.1"/>
</dbReference>
<name>M7XC04_9BACT</name>
<proteinExistence type="predicted"/>
<feature type="transmembrane region" description="Helical" evidence="5">
    <location>
        <begin position="84"/>
        <end position="103"/>
    </location>
</feature>
<dbReference type="Pfam" id="PF00916">
    <property type="entry name" value="Sulfate_transp"/>
    <property type="match status" value="1"/>
</dbReference>
<evidence type="ECO:0000256" key="1">
    <source>
        <dbReference type="ARBA" id="ARBA00004141"/>
    </source>
</evidence>
<feature type="transmembrane region" description="Helical" evidence="5">
    <location>
        <begin position="38"/>
        <end position="55"/>
    </location>
</feature>
<dbReference type="eggNOG" id="COG0659">
    <property type="taxonomic scope" value="Bacteria"/>
</dbReference>
<feature type="domain" description="SLC26A/SulP transporter" evidence="6">
    <location>
        <begin position="9"/>
        <end position="382"/>
    </location>
</feature>
<dbReference type="STRING" id="1239962.C943_02846"/>
<feature type="transmembrane region" description="Helical" evidence="5">
    <location>
        <begin position="170"/>
        <end position="187"/>
    </location>
</feature>
<feature type="transmembrane region" description="Helical" evidence="5">
    <location>
        <begin position="199"/>
        <end position="217"/>
    </location>
</feature>
<feature type="transmembrane region" description="Helical" evidence="5">
    <location>
        <begin position="342"/>
        <end position="371"/>
    </location>
</feature>
<dbReference type="EMBL" id="AMZY02000003">
    <property type="protein sequence ID" value="EMS34955.1"/>
    <property type="molecule type" value="Genomic_DNA"/>
</dbReference>
<dbReference type="InterPro" id="IPR011547">
    <property type="entry name" value="SLC26A/SulP_dom"/>
</dbReference>
<feature type="transmembrane region" description="Helical" evidence="5">
    <location>
        <begin position="391"/>
        <end position="423"/>
    </location>
</feature>
<dbReference type="GO" id="GO:0055085">
    <property type="term" value="P:transmembrane transport"/>
    <property type="evidence" value="ECO:0007669"/>
    <property type="project" value="InterPro"/>
</dbReference>
<keyword evidence="8" id="KW-1185">Reference proteome</keyword>
<keyword evidence="4 5" id="KW-0472">Membrane</keyword>